<reference evidence="7" key="1">
    <citation type="journal article" date="2020" name="Nat. Commun.">
        <title>Genome assembly of wild tea tree DASZ reveals pedigree and selection history of tea varieties.</title>
        <authorList>
            <person name="Zhang W."/>
            <person name="Zhang Y."/>
            <person name="Qiu H."/>
            <person name="Guo Y."/>
            <person name="Wan H."/>
            <person name="Zhang X."/>
            <person name="Scossa F."/>
            <person name="Alseekh S."/>
            <person name="Zhang Q."/>
            <person name="Wang P."/>
            <person name="Xu L."/>
            <person name="Schmidt M.H."/>
            <person name="Jia X."/>
            <person name="Li D."/>
            <person name="Zhu A."/>
            <person name="Guo F."/>
            <person name="Chen W."/>
            <person name="Ni D."/>
            <person name="Usadel B."/>
            <person name="Fernie A.R."/>
            <person name="Wen W."/>
        </authorList>
    </citation>
    <scope>NUCLEOTIDE SEQUENCE [LARGE SCALE GENOMIC DNA]</scope>
    <source>
        <strain evidence="7">cv. G240</strain>
    </source>
</reference>
<feature type="chain" id="PRO_5029698900" description="WRC domain-containing protein" evidence="4">
    <location>
        <begin position="23"/>
        <end position="270"/>
    </location>
</feature>
<evidence type="ECO:0000259" key="5">
    <source>
        <dbReference type="PROSITE" id="PS51667"/>
    </source>
</evidence>
<dbReference type="PANTHER" id="PTHR34680">
    <property type="entry name" value="EXPRESSED PROTEIN"/>
    <property type="match status" value="1"/>
</dbReference>
<dbReference type="AlphaFoldDB" id="A0A7J7HJR8"/>
<accession>A0A7J7HJR8</accession>
<comment type="caution">
    <text evidence="2">Lacks conserved residue(s) required for the propagation of feature annotation.</text>
</comment>
<dbReference type="Proteomes" id="UP000593564">
    <property type="component" value="Unassembled WGS sequence"/>
</dbReference>
<dbReference type="PANTHER" id="PTHR34680:SF3">
    <property type="entry name" value="EXPRESSED PROTEIN"/>
    <property type="match status" value="1"/>
</dbReference>
<comment type="caution">
    <text evidence="6">The sequence shown here is derived from an EMBL/GenBank/DDBJ whole genome shotgun (WGS) entry which is preliminary data.</text>
</comment>
<keyword evidence="4" id="KW-0732">Signal</keyword>
<protein>
    <recommendedName>
        <fullName evidence="5">WRC domain-containing protein</fullName>
    </recommendedName>
</protein>
<feature type="signal peptide" evidence="4">
    <location>
        <begin position="1"/>
        <end position="22"/>
    </location>
</feature>
<dbReference type="InterPro" id="IPR014977">
    <property type="entry name" value="WRC_dom"/>
</dbReference>
<evidence type="ECO:0000256" key="3">
    <source>
        <dbReference type="SAM" id="MobiDB-lite"/>
    </source>
</evidence>
<feature type="compositionally biased region" description="Basic residues" evidence="3">
    <location>
        <begin position="255"/>
        <end position="270"/>
    </location>
</feature>
<dbReference type="PROSITE" id="PS51667">
    <property type="entry name" value="WRC"/>
    <property type="match status" value="1"/>
</dbReference>
<gene>
    <name evidence="6" type="ORF">HYC85_011037</name>
</gene>
<evidence type="ECO:0000313" key="6">
    <source>
        <dbReference type="EMBL" id="KAF5953093.1"/>
    </source>
</evidence>
<dbReference type="OrthoDB" id="1927437at2759"/>
<name>A0A7J7HJR8_CAMSI</name>
<evidence type="ECO:0000313" key="7">
    <source>
        <dbReference type="Proteomes" id="UP000593564"/>
    </source>
</evidence>
<evidence type="ECO:0000256" key="1">
    <source>
        <dbReference type="ARBA" id="ARBA00023242"/>
    </source>
</evidence>
<evidence type="ECO:0000256" key="2">
    <source>
        <dbReference type="PROSITE-ProRule" id="PRU01002"/>
    </source>
</evidence>
<organism evidence="6 7">
    <name type="scientific">Camellia sinensis</name>
    <name type="common">Tea plant</name>
    <name type="synonym">Thea sinensis</name>
    <dbReference type="NCBI Taxonomy" id="4442"/>
    <lineage>
        <taxon>Eukaryota</taxon>
        <taxon>Viridiplantae</taxon>
        <taxon>Streptophyta</taxon>
        <taxon>Embryophyta</taxon>
        <taxon>Tracheophyta</taxon>
        <taxon>Spermatophyta</taxon>
        <taxon>Magnoliopsida</taxon>
        <taxon>eudicotyledons</taxon>
        <taxon>Gunneridae</taxon>
        <taxon>Pentapetalae</taxon>
        <taxon>asterids</taxon>
        <taxon>Ericales</taxon>
        <taxon>Theaceae</taxon>
        <taxon>Camellia</taxon>
    </lineage>
</organism>
<feature type="domain" description="WRC" evidence="5">
    <location>
        <begin position="105"/>
        <end position="149"/>
    </location>
</feature>
<feature type="compositionally biased region" description="Acidic residues" evidence="3">
    <location>
        <begin position="233"/>
        <end position="246"/>
    </location>
</feature>
<keyword evidence="1" id="KW-0539">Nucleus</keyword>
<keyword evidence="7" id="KW-1185">Reference proteome</keyword>
<feature type="region of interest" description="Disordered" evidence="3">
    <location>
        <begin position="193"/>
        <end position="270"/>
    </location>
</feature>
<reference evidence="6 7" key="2">
    <citation type="submission" date="2020-07" db="EMBL/GenBank/DDBJ databases">
        <title>Genome assembly of wild tea tree DASZ reveals pedigree and selection history of tea varieties.</title>
        <authorList>
            <person name="Zhang W."/>
        </authorList>
    </citation>
    <scope>NUCLEOTIDE SEQUENCE [LARGE SCALE GENOMIC DNA]</scope>
    <source>
        <strain evidence="7">cv. G240</strain>
        <tissue evidence="6">Leaf</tissue>
    </source>
</reference>
<feature type="region of interest" description="Disordered" evidence="3">
    <location>
        <begin position="148"/>
        <end position="175"/>
    </location>
</feature>
<dbReference type="EMBL" id="JACBKZ010000004">
    <property type="protein sequence ID" value="KAF5953093.1"/>
    <property type="molecule type" value="Genomic_DNA"/>
</dbReference>
<dbReference type="Pfam" id="PF08879">
    <property type="entry name" value="WRC"/>
    <property type="match status" value="1"/>
</dbReference>
<proteinExistence type="predicted"/>
<sequence>MRIRKQAKLAALSLSSAAGATADLPPPPPIRLCHLNQSPWDVISFSPNPFQVDGEDCFKPNGSFGDSIGADESDASMKISTDRDEDNVKNDTLKRIDSIAENVDKEDEVLCGKTDGKGWQCKEKASRGHSLCEHHLAQLKKYNTLAHPSTTKKLEKPVEQPASIPRRTRQTKPTTYKNLDEYYYYEGFGPHWAKKRGERGEPSNTSNAESDEVEEIVLTPPSSAQIGCKEFDYVDNDDEDDDDDNAGESGMLGQKRTRKPIKARSLKSLM</sequence>
<evidence type="ECO:0000256" key="4">
    <source>
        <dbReference type="SAM" id="SignalP"/>
    </source>
</evidence>